<keyword evidence="5" id="KW-1003">Cell membrane</keyword>
<proteinExistence type="inferred from homology"/>
<dbReference type="RefSeq" id="WP_377171934.1">
    <property type="nucleotide sequence ID" value="NZ_JBHSMQ010000015.1"/>
</dbReference>
<dbReference type="EMBL" id="JBHSMQ010000015">
    <property type="protein sequence ID" value="MFC5458018.1"/>
    <property type="molecule type" value="Genomic_DNA"/>
</dbReference>
<evidence type="ECO:0000256" key="9">
    <source>
        <dbReference type="SAM" id="MobiDB-lite"/>
    </source>
</evidence>
<evidence type="ECO:0000313" key="10">
    <source>
        <dbReference type="EMBL" id="MFC5458018.1"/>
    </source>
</evidence>
<dbReference type="PANTHER" id="PTHR30024">
    <property type="entry name" value="ALIPHATIC SULFONATES-BINDING PROTEIN-RELATED"/>
    <property type="match status" value="1"/>
</dbReference>
<accession>A0ABW0KZ55</accession>
<dbReference type="Pfam" id="PF13379">
    <property type="entry name" value="NMT1_2"/>
    <property type="match status" value="1"/>
</dbReference>
<protein>
    <submittedName>
        <fullName evidence="10">ABC transporter substrate-binding protein</fullName>
    </submittedName>
</protein>
<dbReference type="SUPFAM" id="SSF53850">
    <property type="entry name" value="Periplasmic binding protein-like II"/>
    <property type="match status" value="1"/>
</dbReference>
<sequence length="357" mass="40064">MKLLGTTFLCGALWLALITTMHGSLNLKWFAPKAAGTTQAAEGKFRIGFLPVTCHLTCPVTDFINQQVEGQSSFEPVRFSGWPELKEAFLSGYTPATFILAPMAMALREQGVPIKVVYLGHRDGSAVMVHKDSKIYRMEDLRGKRIAVPNRYSNQRLLVFRALKQANMTVNDIELVEMPPPDMPAALYSKAVDAISSGEPFMGQTELDGYGRVLWLTKDVWPNFISCVLAVREDFIKNDRETVQRLVDGIASSGKWLDTKMDNRMDAAKFVAKNYYNQHPRLLEFVLSKPPDRVKYTNLALRKPDFEEIEALAREAGVITKDVVFEDYTDTSFVPDDSQVKPSSYEGLKGGEVPPRK</sequence>
<evidence type="ECO:0000256" key="5">
    <source>
        <dbReference type="ARBA" id="ARBA00022475"/>
    </source>
</evidence>
<dbReference type="Proteomes" id="UP001596052">
    <property type="component" value="Unassembled WGS sequence"/>
</dbReference>
<gene>
    <name evidence="10" type="ORF">ACFQDI_24320</name>
</gene>
<name>A0ABW0KZ55_9BACT</name>
<keyword evidence="8" id="KW-0472">Membrane</keyword>
<dbReference type="InterPro" id="IPR044527">
    <property type="entry name" value="NrtA/CpmA_ABC-bd_dom"/>
</dbReference>
<evidence type="ECO:0000256" key="1">
    <source>
        <dbReference type="ARBA" id="ARBA00004308"/>
    </source>
</evidence>
<evidence type="ECO:0000256" key="2">
    <source>
        <dbReference type="ARBA" id="ARBA00004418"/>
    </source>
</evidence>
<evidence type="ECO:0000256" key="3">
    <source>
        <dbReference type="ARBA" id="ARBA00010742"/>
    </source>
</evidence>
<dbReference type="Gene3D" id="3.40.190.10">
    <property type="entry name" value="Periplasmic binding protein-like II"/>
    <property type="match status" value="2"/>
</dbReference>
<reference evidence="11" key="1">
    <citation type="journal article" date="2019" name="Int. J. Syst. Evol. Microbiol.">
        <title>The Global Catalogue of Microorganisms (GCM) 10K type strain sequencing project: providing services to taxonomists for standard genome sequencing and annotation.</title>
        <authorList>
            <consortium name="The Broad Institute Genomics Platform"/>
            <consortium name="The Broad Institute Genome Sequencing Center for Infectious Disease"/>
            <person name="Wu L."/>
            <person name="Ma J."/>
        </authorList>
    </citation>
    <scope>NUCLEOTIDE SEQUENCE [LARGE SCALE GENOMIC DNA]</scope>
    <source>
        <strain evidence="11">CGMCC 4.1469</strain>
    </source>
</reference>
<evidence type="ECO:0000256" key="4">
    <source>
        <dbReference type="ARBA" id="ARBA00022448"/>
    </source>
</evidence>
<comment type="subcellular location">
    <subcellularLocation>
        <location evidence="1">Endomembrane system</location>
    </subcellularLocation>
    <subcellularLocation>
        <location evidence="2">Periplasm</location>
    </subcellularLocation>
</comment>
<keyword evidence="7" id="KW-0732">Signal</keyword>
<comment type="similarity">
    <text evidence="3">Belongs to the bacterial solute-binding protein SsuA/TauA family.</text>
</comment>
<keyword evidence="11" id="KW-1185">Reference proteome</keyword>
<evidence type="ECO:0000256" key="7">
    <source>
        <dbReference type="ARBA" id="ARBA00022729"/>
    </source>
</evidence>
<keyword evidence="4" id="KW-0813">Transport</keyword>
<organism evidence="10 11">
    <name type="scientific">Prosthecobacter fluviatilis</name>
    <dbReference type="NCBI Taxonomy" id="445931"/>
    <lineage>
        <taxon>Bacteria</taxon>
        <taxon>Pseudomonadati</taxon>
        <taxon>Verrucomicrobiota</taxon>
        <taxon>Verrucomicrobiia</taxon>
        <taxon>Verrucomicrobiales</taxon>
        <taxon>Verrucomicrobiaceae</taxon>
        <taxon>Prosthecobacter</taxon>
    </lineage>
</organism>
<evidence type="ECO:0000256" key="8">
    <source>
        <dbReference type="ARBA" id="ARBA00023136"/>
    </source>
</evidence>
<dbReference type="CDD" id="cd13553">
    <property type="entry name" value="PBP2_NrtA_CpmA_like"/>
    <property type="match status" value="1"/>
</dbReference>
<evidence type="ECO:0000256" key="6">
    <source>
        <dbReference type="ARBA" id="ARBA00022519"/>
    </source>
</evidence>
<comment type="caution">
    <text evidence="10">The sequence shown here is derived from an EMBL/GenBank/DDBJ whole genome shotgun (WGS) entry which is preliminary data.</text>
</comment>
<evidence type="ECO:0000313" key="11">
    <source>
        <dbReference type="Proteomes" id="UP001596052"/>
    </source>
</evidence>
<keyword evidence="6" id="KW-0997">Cell inner membrane</keyword>
<dbReference type="PANTHER" id="PTHR30024:SF47">
    <property type="entry name" value="TAURINE-BINDING PERIPLASMIC PROTEIN"/>
    <property type="match status" value="1"/>
</dbReference>
<feature type="region of interest" description="Disordered" evidence="9">
    <location>
        <begin position="335"/>
        <end position="357"/>
    </location>
</feature>